<evidence type="ECO:0000313" key="3">
    <source>
        <dbReference type="Proteomes" id="UP000237000"/>
    </source>
</evidence>
<comment type="caution">
    <text evidence="2">The sequence shown here is derived from an EMBL/GenBank/DDBJ whole genome shotgun (WGS) entry which is preliminary data.</text>
</comment>
<dbReference type="EMBL" id="JXTC01000056">
    <property type="protein sequence ID" value="PON93780.1"/>
    <property type="molecule type" value="Genomic_DNA"/>
</dbReference>
<dbReference type="GO" id="GO:0009733">
    <property type="term" value="P:response to auxin"/>
    <property type="evidence" value="ECO:0007669"/>
    <property type="project" value="InterPro"/>
</dbReference>
<dbReference type="InterPro" id="IPR003676">
    <property type="entry name" value="SAUR_fam"/>
</dbReference>
<comment type="similarity">
    <text evidence="1">Belongs to the ARG7 family.</text>
</comment>
<evidence type="ECO:0000256" key="1">
    <source>
        <dbReference type="ARBA" id="ARBA00006974"/>
    </source>
</evidence>
<sequence length="79" mass="8820">MMGRKTMPCDCSLRPASVKTPFKQNEEVCVISIPALYLNHRSFQELLSEAEEEFGFDHPLGGGLTIPCREDSFIDVISS</sequence>
<dbReference type="OrthoDB" id="625231at2759"/>
<dbReference type="InParanoid" id="A0A2P5F7J7"/>
<reference evidence="3" key="1">
    <citation type="submission" date="2016-06" db="EMBL/GenBank/DDBJ databases">
        <title>Parallel loss of symbiosis genes in relatives of nitrogen-fixing non-legume Parasponia.</title>
        <authorList>
            <person name="Van Velzen R."/>
            <person name="Holmer R."/>
            <person name="Bu F."/>
            <person name="Rutten L."/>
            <person name="Van Zeijl A."/>
            <person name="Liu W."/>
            <person name="Santuari L."/>
            <person name="Cao Q."/>
            <person name="Sharma T."/>
            <person name="Shen D."/>
            <person name="Roswanjaya Y."/>
            <person name="Wardhani T."/>
            <person name="Kalhor M.S."/>
            <person name="Jansen J."/>
            <person name="Van den Hoogen J."/>
            <person name="Gungor B."/>
            <person name="Hartog M."/>
            <person name="Hontelez J."/>
            <person name="Verver J."/>
            <person name="Yang W.-C."/>
            <person name="Schijlen E."/>
            <person name="Repin R."/>
            <person name="Schilthuizen M."/>
            <person name="Schranz E."/>
            <person name="Heidstra R."/>
            <person name="Miyata K."/>
            <person name="Fedorova E."/>
            <person name="Kohlen W."/>
            <person name="Bisseling T."/>
            <person name="Smit S."/>
            <person name="Geurts R."/>
        </authorList>
    </citation>
    <scope>NUCLEOTIDE SEQUENCE [LARGE SCALE GENOMIC DNA]</scope>
    <source>
        <strain evidence="3">cv. RG33-2</strain>
    </source>
</reference>
<dbReference type="Proteomes" id="UP000237000">
    <property type="component" value="Unassembled WGS sequence"/>
</dbReference>
<accession>A0A2P5F7J7</accession>
<protein>
    <submittedName>
        <fullName evidence="2">Small auxin-up RNA</fullName>
    </submittedName>
</protein>
<keyword evidence="3" id="KW-1185">Reference proteome</keyword>
<dbReference type="PANTHER" id="PTHR31929">
    <property type="entry name" value="SAUR-LIKE AUXIN-RESPONSIVE PROTEIN FAMILY-RELATED"/>
    <property type="match status" value="1"/>
</dbReference>
<gene>
    <name evidence="2" type="ORF">TorRG33x02_104830</name>
</gene>
<dbReference type="AlphaFoldDB" id="A0A2P5F7J7"/>
<dbReference type="Pfam" id="PF02519">
    <property type="entry name" value="Auxin_inducible"/>
    <property type="match status" value="1"/>
</dbReference>
<evidence type="ECO:0000313" key="2">
    <source>
        <dbReference type="EMBL" id="PON93780.1"/>
    </source>
</evidence>
<name>A0A2P5F7J7_TREOI</name>
<proteinExistence type="inferred from homology"/>
<dbReference type="STRING" id="63057.A0A2P5F7J7"/>
<organism evidence="2 3">
    <name type="scientific">Trema orientale</name>
    <name type="common">Charcoal tree</name>
    <name type="synonym">Celtis orientalis</name>
    <dbReference type="NCBI Taxonomy" id="63057"/>
    <lineage>
        <taxon>Eukaryota</taxon>
        <taxon>Viridiplantae</taxon>
        <taxon>Streptophyta</taxon>
        <taxon>Embryophyta</taxon>
        <taxon>Tracheophyta</taxon>
        <taxon>Spermatophyta</taxon>
        <taxon>Magnoliopsida</taxon>
        <taxon>eudicotyledons</taxon>
        <taxon>Gunneridae</taxon>
        <taxon>Pentapetalae</taxon>
        <taxon>rosids</taxon>
        <taxon>fabids</taxon>
        <taxon>Rosales</taxon>
        <taxon>Cannabaceae</taxon>
        <taxon>Trema</taxon>
    </lineage>
</organism>